<feature type="transmembrane region" description="Helical" evidence="7">
    <location>
        <begin position="55"/>
        <end position="74"/>
    </location>
</feature>
<evidence type="ECO:0000256" key="6">
    <source>
        <dbReference type="SAM" id="MobiDB-lite"/>
    </source>
</evidence>
<dbReference type="InterPro" id="IPR013083">
    <property type="entry name" value="Znf_RING/FYVE/PHD"/>
</dbReference>
<evidence type="ECO:0000256" key="4">
    <source>
        <dbReference type="PROSITE-ProRule" id="PRU00175"/>
    </source>
</evidence>
<keyword evidence="7" id="KW-0472">Membrane</keyword>
<evidence type="ECO:0000256" key="3">
    <source>
        <dbReference type="ARBA" id="ARBA00022833"/>
    </source>
</evidence>
<evidence type="ECO:0000256" key="2">
    <source>
        <dbReference type="ARBA" id="ARBA00022771"/>
    </source>
</evidence>
<evidence type="ECO:0000313" key="9">
    <source>
        <dbReference type="EMBL" id="GFH55138.1"/>
    </source>
</evidence>
<dbReference type="AlphaFoldDB" id="A0AAD3CZZ8"/>
<dbReference type="SMART" id="SM00184">
    <property type="entry name" value="RING"/>
    <property type="match status" value="1"/>
</dbReference>
<keyword evidence="7" id="KW-1133">Transmembrane helix</keyword>
<reference evidence="9 10" key="1">
    <citation type="journal article" date="2021" name="Sci. Rep.">
        <title>The genome of the diatom Chaetoceros tenuissimus carries an ancient integrated fragment of an extant virus.</title>
        <authorList>
            <person name="Hongo Y."/>
            <person name="Kimura K."/>
            <person name="Takaki Y."/>
            <person name="Yoshida Y."/>
            <person name="Baba S."/>
            <person name="Kobayashi G."/>
            <person name="Nagasaki K."/>
            <person name="Hano T."/>
            <person name="Tomaru Y."/>
        </authorList>
    </citation>
    <scope>NUCLEOTIDE SEQUENCE [LARGE SCALE GENOMIC DNA]</scope>
    <source>
        <strain evidence="9 10">NIES-3715</strain>
    </source>
</reference>
<evidence type="ECO:0000256" key="7">
    <source>
        <dbReference type="SAM" id="Phobius"/>
    </source>
</evidence>
<dbReference type="PROSITE" id="PS50089">
    <property type="entry name" value="ZF_RING_2"/>
    <property type="match status" value="1"/>
</dbReference>
<feature type="region of interest" description="Disordered" evidence="6">
    <location>
        <begin position="121"/>
        <end position="162"/>
    </location>
</feature>
<evidence type="ECO:0000256" key="1">
    <source>
        <dbReference type="ARBA" id="ARBA00022723"/>
    </source>
</evidence>
<evidence type="ECO:0000313" key="10">
    <source>
        <dbReference type="Proteomes" id="UP001054902"/>
    </source>
</evidence>
<sequence length="232" mass="26135">MKPRNLFVQLANESSPIPGGTKNITTTTSDDTISELDVKVDLKEVTPVQSKGQHLIGPILGGLGIFIILVLYILGQRKEERERKEKALQETKKEEMKRKVLKDNMNINTCVGVSTPHIDDEEAQHQQKSIFKSREQQDGDEYCSTTDDSLDDHSQSAIDQSSSHSNMMLEDVMCPICHEEFQDGDELASSKNEACCHTAFHSECILSWLMSDRKECPICRSDFVVENLESED</sequence>
<gene>
    <name evidence="9" type="ORF">CTEN210_11614</name>
</gene>
<keyword evidence="5" id="KW-0175">Coiled coil</keyword>
<name>A0AAD3CZZ8_9STRA</name>
<evidence type="ECO:0000256" key="5">
    <source>
        <dbReference type="SAM" id="Coils"/>
    </source>
</evidence>
<organism evidence="9 10">
    <name type="scientific">Chaetoceros tenuissimus</name>
    <dbReference type="NCBI Taxonomy" id="426638"/>
    <lineage>
        <taxon>Eukaryota</taxon>
        <taxon>Sar</taxon>
        <taxon>Stramenopiles</taxon>
        <taxon>Ochrophyta</taxon>
        <taxon>Bacillariophyta</taxon>
        <taxon>Coscinodiscophyceae</taxon>
        <taxon>Chaetocerotophycidae</taxon>
        <taxon>Chaetocerotales</taxon>
        <taxon>Chaetocerotaceae</taxon>
        <taxon>Chaetoceros</taxon>
    </lineage>
</organism>
<comment type="caution">
    <text evidence="9">The sequence shown here is derived from an EMBL/GenBank/DDBJ whole genome shotgun (WGS) entry which is preliminary data.</text>
</comment>
<keyword evidence="3" id="KW-0862">Zinc</keyword>
<dbReference type="InterPro" id="IPR053238">
    <property type="entry name" value="RING-H2_zinc_finger"/>
</dbReference>
<dbReference type="Gene3D" id="3.30.40.10">
    <property type="entry name" value="Zinc/RING finger domain, C3HC4 (zinc finger)"/>
    <property type="match status" value="1"/>
</dbReference>
<protein>
    <recommendedName>
        <fullName evidence="8">RING-type domain-containing protein</fullName>
    </recommendedName>
</protein>
<keyword evidence="1" id="KW-0479">Metal-binding</keyword>
<accession>A0AAD3CZZ8</accession>
<evidence type="ECO:0000259" key="8">
    <source>
        <dbReference type="PROSITE" id="PS50089"/>
    </source>
</evidence>
<dbReference type="SUPFAM" id="SSF57850">
    <property type="entry name" value="RING/U-box"/>
    <property type="match status" value="1"/>
</dbReference>
<dbReference type="Proteomes" id="UP001054902">
    <property type="component" value="Unassembled WGS sequence"/>
</dbReference>
<feature type="domain" description="RING-type" evidence="8">
    <location>
        <begin position="174"/>
        <end position="220"/>
    </location>
</feature>
<dbReference type="EMBL" id="BLLK01000047">
    <property type="protein sequence ID" value="GFH55138.1"/>
    <property type="molecule type" value="Genomic_DNA"/>
</dbReference>
<dbReference type="GO" id="GO:0008270">
    <property type="term" value="F:zinc ion binding"/>
    <property type="evidence" value="ECO:0007669"/>
    <property type="project" value="UniProtKB-KW"/>
</dbReference>
<keyword evidence="2 4" id="KW-0863">Zinc-finger</keyword>
<feature type="coiled-coil region" evidence="5">
    <location>
        <begin position="74"/>
        <end position="104"/>
    </location>
</feature>
<keyword evidence="10" id="KW-1185">Reference proteome</keyword>
<dbReference type="CDD" id="cd16448">
    <property type="entry name" value="RING-H2"/>
    <property type="match status" value="1"/>
</dbReference>
<proteinExistence type="predicted"/>
<dbReference type="Pfam" id="PF13639">
    <property type="entry name" value="zf-RING_2"/>
    <property type="match status" value="1"/>
</dbReference>
<keyword evidence="7" id="KW-0812">Transmembrane</keyword>
<dbReference type="PANTHER" id="PTHR14155">
    <property type="entry name" value="RING FINGER DOMAIN-CONTAINING"/>
    <property type="match status" value="1"/>
</dbReference>
<dbReference type="PANTHER" id="PTHR14155:SF627">
    <property type="entry name" value="OS06G0192800 PROTEIN"/>
    <property type="match status" value="1"/>
</dbReference>
<dbReference type="InterPro" id="IPR001841">
    <property type="entry name" value="Znf_RING"/>
</dbReference>